<dbReference type="AlphaFoldDB" id="A0A9W6BC20"/>
<feature type="region of interest" description="Disordered" evidence="2">
    <location>
        <begin position="595"/>
        <end position="616"/>
    </location>
</feature>
<protein>
    <submittedName>
        <fullName evidence="3">Uncharacterized protein</fullName>
    </submittedName>
</protein>
<sequence length="616" mass="61822">MGTLSIGHIEPTTAPSEVKSESESRQLSDSPKSDASSSLLVATPQATQRAGRTKRQSGGGLALCLDCCATTPHGATRAASREREDIGAINKDLLVIALEEENDRLRSALDSERRARQLSEARARDLEQLNVELASNLAEAQQQLEELEQEAFRRAMVLNWLDTATPQRRGSVDQGPDESTGAGSAVFAEARLSAKPTAFDGIHAASAAELANALICPHADAAPAAEPASSVDRRLPGATRATPPAGKAGAYLYDGTEQGSGYGAALELLELNPAASVPAPPGQVDDASANPTAPGECSCDVSSLAAAAAAAAGSGTHGPVLGSCHASWHTDGGSWGIPSGNLQAADAAWTTMAEAGALRRACTAGGERGLGGGGGGGGVGLSPQWSLPLQGERHRLPRTVEWPVAAQAPPQGQRQHVSPGGGARPSSAGLGSSAAVAAAASIWMPAGAALCHSWDLEPLPPGLQAALSQQQLQVGQHSIRPAAAAHGGGGGTLLAALSTPGCGAHAYPLPHPLQHQHPHQHQHPVSCSGSSYLGVPELAGMRSGSASLRSAFNAASGGGGGGGGFDGGGGGGGAAAFQSCGSAPMAAQEGAEWCNIPLGSPVRTPNKGDGSRASNR</sequence>
<dbReference type="EMBL" id="BRXU01000002">
    <property type="protein sequence ID" value="GLC49391.1"/>
    <property type="molecule type" value="Genomic_DNA"/>
</dbReference>
<gene>
    <name evidence="3" type="primary">PLESTB000256</name>
    <name evidence="3" type="ORF">PLESTB_000214300</name>
</gene>
<feature type="coiled-coil region" evidence="1">
    <location>
        <begin position="95"/>
        <end position="157"/>
    </location>
</feature>
<reference evidence="3 4" key="1">
    <citation type="journal article" date="2023" name="Commun. Biol.">
        <title>Reorganization of the ancestral sex-determining regions during the evolution of trioecy in Pleodorina starrii.</title>
        <authorList>
            <person name="Takahashi K."/>
            <person name="Suzuki S."/>
            <person name="Kawai-Toyooka H."/>
            <person name="Yamamoto K."/>
            <person name="Hamaji T."/>
            <person name="Ootsuki R."/>
            <person name="Yamaguchi H."/>
            <person name="Kawachi M."/>
            <person name="Higashiyama T."/>
            <person name="Nozaki H."/>
        </authorList>
    </citation>
    <scope>NUCLEOTIDE SEQUENCE [LARGE SCALE GENOMIC DNA]</scope>
    <source>
        <strain evidence="3 4">NIES-4479</strain>
    </source>
</reference>
<dbReference type="Proteomes" id="UP001165080">
    <property type="component" value="Unassembled WGS sequence"/>
</dbReference>
<keyword evidence="4" id="KW-1185">Reference proteome</keyword>
<feature type="region of interest" description="Disordered" evidence="2">
    <location>
        <begin position="407"/>
        <end position="430"/>
    </location>
</feature>
<evidence type="ECO:0000256" key="2">
    <source>
        <dbReference type="SAM" id="MobiDB-lite"/>
    </source>
</evidence>
<dbReference type="PRINTS" id="PR00959">
    <property type="entry name" value="MEVGALKINASE"/>
</dbReference>
<evidence type="ECO:0000256" key="1">
    <source>
        <dbReference type="SAM" id="Coils"/>
    </source>
</evidence>
<proteinExistence type="predicted"/>
<comment type="caution">
    <text evidence="3">The sequence shown here is derived from an EMBL/GenBank/DDBJ whole genome shotgun (WGS) entry which is preliminary data.</text>
</comment>
<feature type="region of interest" description="Disordered" evidence="2">
    <location>
        <begin position="1"/>
        <end position="58"/>
    </location>
</feature>
<organism evidence="3 4">
    <name type="scientific">Pleodorina starrii</name>
    <dbReference type="NCBI Taxonomy" id="330485"/>
    <lineage>
        <taxon>Eukaryota</taxon>
        <taxon>Viridiplantae</taxon>
        <taxon>Chlorophyta</taxon>
        <taxon>core chlorophytes</taxon>
        <taxon>Chlorophyceae</taxon>
        <taxon>CS clade</taxon>
        <taxon>Chlamydomonadales</taxon>
        <taxon>Volvocaceae</taxon>
        <taxon>Pleodorina</taxon>
    </lineage>
</organism>
<keyword evidence="1" id="KW-0175">Coiled coil</keyword>
<feature type="compositionally biased region" description="Low complexity" evidence="2">
    <location>
        <begin position="27"/>
        <end position="40"/>
    </location>
</feature>
<evidence type="ECO:0000313" key="3">
    <source>
        <dbReference type="EMBL" id="GLC49391.1"/>
    </source>
</evidence>
<evidence type="ECO:0000313" key="4">
    <source>
        <dbReference type="Proteomes" id="UP001165080"/>
    </source>
</evidence>
<feature type="region of interest" description="Disordered" evidence="2">
    <location>
        <begin position="226"/>
        <end position="249"/>
    </location>
</feature>
<accession>A0A9W6BC20</accession>
<name>A0A9W6BC20_9CHLO</name>